<dbReference type="Proteomes" id="UP000679352">
    <property type="component" value="Chromosome"/>
</dbReference>
<dbReference type="PROSITE" id="PS51708">
    <property type="entry name" value="CHAD"/>
    <property type="match status" value="1"/>
</dbReference>
<dbReference type="EMBL" id="CP076361">
    <property type="protein sequence ID" value="QWK89941.1"/>
    <property type="molecule type" value="Genomic_DNA"/>
</dbReference>
<dbReference type="Gene3D" id="1.40.20.10">
    <property type="entry name" value="CHAD domain"/>
    <property type="match status" value="1"/>
</dbReference>
<evidence type="ECO:0000259" key="1">
    <source>
        <dbReference type="PROSITE" id="PS51708"/>
    </source>
</evidence>
<sequence>MSYRFDLRDASLTEALHRIAAADVARIRRHLADPALEADAVHDLRKSVKKLRALLRLVRHGMPDVQPAENVILRDAARLLSGRRDAAVRLATYDRLIGADPAPALLALRAHLVAEAAMPAAAPPDLHSLFDALAQRIEGWRLAGSDRRILAEGLADTRARARSAMRDARENPQDEVLHDWRKRAKDHWYQARLFTPVWPEVMRPIVAEADRLGEALGDHHDLGVLSSHISALPEDVARSEARDMITARARDAQMAIEATAFPLGARLFAGDPEEMADLWLKWWKVWRAQVA</sequence>
<dbReference type="Pfam" id="PF05235">
    <property type="entry name" value="CHAD"/>
    <property type="match status" value="1"/>
</dbReference>
<dbReference type="PANTHER" id="PTHR39339:SF1">
    <property type="entry name" value="CHAD DOMAIN-CONTAINING PROTEIN"/>
    <property type="match status" value="1"/>
</dbReference>
<accession>A0A975P6X7</accession>
<dbReference type="PANTHER" id="PTHR39339">
    <property type="entry name" value="SLR1444 PROTEIN"/>
    <property type="match status" value="1"/>
</dbReference>
<feature type="domain" description="CHAD" evidence="1">
    <location>
        <begin position="9"/>
        <end position="284"/>
    </location>
</feature>
<evidence type="ECO:0000313" key="2">
    <source>
        <dbReference type="EMBL" id="QWK89941.1"/>
    </source>
</evidence>
<proteinExistence type="predicted"/>
<evidence type="ECO:0000313" key="3">
    <source>
        <dbReference type="Proteomes" id="UP000679352"/>
    </source>
</evidence>
<dbReference type="InterPro" id="IPR038186">
    <property type="entry name" value="CHAD_dom_sf"/>
</dbReference>
<gene>
    <name evidence="2" type="ORF">KM031_14045</name>
</gene>
<keyword evidence="3" id="KW-1185">Reference proteome</keyword>
<dbReference type="RefSeq" id="WP_215506851.1">
    <property type="nucleotide sequence ID" value="NZ_CP076361.1"/>
</dbReference>
<protein>
    <submittedName>
        <fullName evidence="2">CHAD domain-containing protein</fullName>
    </submittedName>
</protein>
<organism evidence="2 3">
    <name type="scientific">Gemmobacter fulvus</name>
    <dbReference type="NCBI Taxonomy" id="2840474"/>
    <lineage>
        <taxon>Bacteria</taxon>
        <taxon>Pseudomonadati</taxon>
        <taxon>Pseudomonadota</taxon>
        <taxon>Alphaproteobacteria</taxon>
        <taxon>Rhodobacterales</taxon>
        <taxon>Paracoccaceae</taxon>
        <taxon>Gemmobacter</taxon>
    </lineage>
</organism>
<dbReference type="SMART" id="SM00880">
    <property type="entry name" value="CHAD"/>
    <property type="match status" value="1"/>
</dbReference>
<name>A0A975P6X7_9RHOB</name>
<dbReference type="InterPro" id="IPR007899">
    <property type="entry name" value="CHAD_dom"/>
</dbReference>
<dbReference type="KEGG" id="gfu:KM031_14045"/>
<reference evidence="2" key="1">
    <citation type="submission" date="2021-06" db="EMBL/GenBank/DDBJ databases">
        <title>Direct submission.</title>
        <authorList>
            <person name="Lee C.-S."/>
            <person name="Jin L."/>
        </authorList>
    </citation>
    <scope>NUCLEOTIDE SEQUENCE</scope>
    <source>
        <strain evidence="2">Con5</strain>
    </source>
</reference>
<dbReference type="AlphaFoldDB" id="A0A975P6X7"/>